<dbReference type="EC" id="5.2.1.8" evidence="2"/>
<keyword evidence="3 7" id="KW-0732">Signal</keyword>
<dbReference type="InterPro" id="IPR023058">
    <property type="entry name" value="PPIase_PpiC_CS"/>
</dbReference>
<feature type="chain" id="PRO_5046602343" description="peptidylprolyl isomerase" evidence="7">
    <location>
        <begin position="24"/>
        <end position="323"/>
    </location>
</feature>
<dbReference type="InterPro" id="IPR000297">
    <property type="entry name" value="PPIase_PpiC"/>
</dbReference>
<dbReference type="InterPro" id="IPR050245">
    <property type="entry name" value="PrsA_foldase"/>
</dbReference>
<keyword evidence="4 6" id="KW-0697">Rotamase</keyword>
<dbReference type="Proteomes" id="UP000683493">
    <property type="component" value="Chromosome"/>
</dbReference>
<dbReference type="PROSITE" id="PS51257">
    <property type="entry name" value="PROKAR_LIPOPROTEIN"/>
    <property type="match status" value="1"/>
</dbReference>
<proteinExistence type="predicted"/>
<evidence type="ECO:0000313" key="9">
    <source>
        <dbReference type="EMBL" id="QWV97064.1"/>
    </source>
</evidence>
<keyword evidence="10" id="KW-1185">Reference proteome</keyword>
<evidence type="ECO:0000256" key="2">
    <source>
        <dbReference type="ARBA" id="ARBA00013194"/>
    </source>
</evidence>
<sequence>MLSMNKITRSAAAVSLLALAACAAEPAKNSPQAAVEKVNGTVITRAELDRTIKALVGSGDPRQLPPDQFKKATEAALNQLTAAELLYQAGMKLEMKDLDKQVTARIVQSKYQYPSQADFDKALKSVDMTQKDLEEAARKDIVINNLIAQRFAGKAEVTEPEVRKFYEENKLKQFTQGDRIKVSHILIGVPKGANAEAKKQAREKALAVLKRVKGGEPFAEVAKKESTSPTKDQGGSLGIIGKGQTMPLFEKAAFALKAGEIGDVVETQLGFHVIKVEQKLPPATERYEDVKNQIAGNLKREKIRLMLAAYVEELRGKAKIKKV</sequence>
<dbReference type="Pfam" id="PF13624">
    <property type="entry name" value="SurA_N_3"/>
    <property type="match status" value="1"/>
</dbReference>
<keyword evidence="5 6" id="KW-0413">Isomerase</keyword>
<evidence type="ECO:0000259" key="8">
    <source>
        <dbReference type="PROSITE" id="PS50198"/>
    </source>
</evidence>
<evidence type="ECO:0000256" key="3">
    <source>
        <dbReference type="ARBA" id="ARBA00022729"/>
    </source>
</evidence>
<accession>A0ABX8JHH7</accession>
<evidence type="ECO:0000313" key="10">
    <source>
        <dbReference type="Proteomes" id="UP000683493"/>
    </source>
</evidence>
<dbReference type="PROSITE" id="PS01096">
    <property type="entry name" value="PPIC_PPIASE_1"/>
    <property type="match status" value="1"/>
</dbReference>
<evidence type="ECO:0000256" key="6">
    <source>
        <dbReference type="PROSITE-ProRule" id="PRU00278"/>
    </source>
</evidence>
<evidence type="ECO:0000256" key="4">
    <source>
        <dbReference type="ARBA" id="ARBA00023110"/>
    </source>
</evidence>
<organism evidence="9 10">
    <name type="scientific">Geomonas diazotrophica</name>
    <dbReference type="NCBI Taxonomy" id="2843197"/>
    <lineage>
        <taxon>Bacteria</taxon>
        <taxon>Pseudomonadati</taxon>
        <taxon>Thermodesulfobacteriota</taxon>
        <taxon>Desulfuromonadia</taxon>
        <taxon>Geobacterales</taxon>
        <taxon>Geobacteraceae</taxon>
        <taxon>Geomonas</taxon>
    </lineage>
</organism>
<gene>
    <name evidence="9" type="ORF">KP005_17210</name>
</gene>
<feature type="domain" description="PpiC" evidence="8">
    <location>
        <begin position="177"/>
        <end position="278"/>
    </location>
</feature>
<reference evidence="9 10" key="1">
    <citation type="submission" date="2021-06" db="EMBL/GenBank/DDBJ databases">
        <title>Gemonas diversity in paddy soil.</title>
        <authorList>
            <person name="Liu G."/>
        </authorList>
    </citation>
    <scope>NUCLEOTIDE SEQUENCE [LARGE SCALE GENOMIC DNA]</scope>
    <source>
        <strain evidence="9 10">RG29</strain>
    </source>
</reference>
<protein>
    <recommendedName>
        <fullName evidence="2">peptidylprolyl isomerase</fullName>
        <ecNumber evidence="2">5.2.1.8</ecNumber>
    </recommendedName>
</protein>
<name>A0ABX8JHH7_9BACT</name>
<comment type="catalytic activity">
    <reaction evidence="1">
        <text>[protein]-peptidylproline (omega=180) = [protein]-peptidylproline (omega=0)</text>
        <dbReference type="Rhea" id="RHEA:16237"/>
        <dbReference type="Rhea" id="RHEA-COMP:10747"/>
        <dbReference type="Rhea" id="RHEA-COMP:10748"/>
        <dbReference type="ChEBI" id="CHEBI:83833"/>
        <dbReference type="ChEBI" id="CHEBI:83834"/>
        <dbReference type="EC" id="5.2.1.8"/>
    </reaction>
</comment>
<feature type="signal peptide" evidence="7">
    <location>
        <begin position="1"/>
        <end position="23"/>
    </location>
</feature>
<dbReference type="PANTHER" id="PTHR47245">
    <property type="entry name" value="PEPTIDYLPROLYL ISOMERASE"/>
    <property type="match status" value="1"/>
</dbReference>
<dbReference type="PROSITE" id="PS50198">
    <property type="entry name" value="PPIC_PPIASE_2"/>
    <property type="match status" value="1"/>
</dbReference>
<evidence type="ECO:0000256" key="5">
    <source>
        <dbReference type="ARBA" id="ARBA00023235"/>
    </source>
</evidence>
<dbReference type="GO" id="GO:0003755">
    <property type="term" value="F:peptidyl-prolyl cis-trans isomerase activity"/>
    <property type="evidence" value="ECO:0007669"/>
    <property type="project" value="UniProtKB-EC"/>
</dbReference>
<evidence type="ECO:0000256" key="1">
    <source>
        <dbReference type="ARBA" id="ARBA00000971"/>
    </source>
</evidence>
<evidence type="ECO:0000256" key="7">
    <source>
        <dbReference type="SAM" id="SignalP"/>
    </source>
</evidence>
<dbReference type="PANTHER" id="PTHR47245:SF1">
    <property type="entry name" value="FOLDASE PROTEIN PRSA"/>
    <property type="match status" value="1"/>
</dbReference>
<dbReference type="Pfam" id="PF13616">
    <property type="entry name" value="Rotamase_3"/>
    <property type="match status" value="1"/>
</dbReference>
<dbReference type="EMBL" id="CP076724">
    <property type="protein sequence ID" value="QWV97064.1"/>
    <property type="molecule type" value="Genomic_DNA"/>
</dbReference>